<evidence type="ECO:0000313" key="3">
    <source>
        <dbReference type="EnsemblPlants" id="KEH22034"/>
    </source>
</evidence>
<reference evidence="3" key="3">
    <citation type="submission" date="2015-04" db="UniProtKB">
        <authorList>
            <consortium name="EnsemblPlants"/>
        </authorList>
    </citation>
    <scope>IDENTIFICATION</scope>
    <source>
        <strain evidence="3">cv. Jemalong A17</strain>
    </source>
</reference>
<dbReference type="EMBL" id="CM001223">
    <property type="protein sequence ID" value="KEH22034.1"/>
    <property type="molecule type" value="Genomic_DNA"/>
</dbReference>
<proteinExistence type="predicted"/>
<organism evidence="2 4">
    <name type="scientific">Medicago truncatula</name>
    <name type="common">Barrel medic</name>
    <name type="synonym">Medicago tribuloides</name>
    <dbReference type="NCBI Taxonomy" id="3880"/>
    <lineage>
        <taxon>Eukaryota</taxon>
        <taxon>Viridiplantae</taxon>
        <taxon>Streptophyta</taxon>
        <taxon>Embryophyta</taxon>
        <taxon>Tracheophyta</taxon>
        <taxon>Spermatophyta</taxon>
        <taxon>Magnoliopsida</taxon>
        <taxon>eudicotyledons</taxon>
        <taxon>Gunneridae</taxon>
        <taxon>Pentapetalae</taxon>
        <taxon>rosids</taxon>
        <taxon>fabids</taxon>
        <taxon>Fabales</taxon>
        <taxon>Fabaceae</taxon>
        <taxon>Papilionoideae</taxon>
        <taxon>50 kb inversion clade</taxon>
        <taxon>NPAAA clade</taxon>
        <taxon>Hologalegina</taxon>
        <taxon>IRL clade</taxon>
        <taxon>Trifolieae</taxon>
        <taxon>Medicago</taxon>
    </lineage>
</organism>
<feature type="transmembrane region" description="Helical" evidence="1">
    <location>
        <begin position="6"/>
        <end position="25"/>
    </location>
</feature>
<keyword evidence="1" id="KW-1133">Transmembrane helix</keyword>
<dbReference type="HOGENOM" id="CLU_2281643_0_0_1"/>
<evidence type="ECO:0000313" key="4">
    <source>
        <dbReference type="Proteomes" id="UP000002051"/>
    </source>
</evidence>
<accession>A0A072TX03</accession>
<evidence type="ECO:0000256" key="1">
    <source>
        <dbReference type="SAM" id="Phobius"/>
    </source>
</evidence>
<evidence type="ECO:0000313" key="2">
    <source>
        <dbReference type="EMBL" id="KEH22034.1"/>
    </source>
</evidence>
<dbReference type="EnsemblPlants" id="KEH22034">
    <property type="protein sequence ID" value="KEH22034"/>
    <property type="gene ID" value="MTR_7g029245"/>
</dbReference>
<dbReference type="AlphaFoldDB" id="A0A072TX03"/>
<keyword evidence="1" id="KW-0472">Membrane</keyword>
<keyword evidence="4" id="KW-1185">Reference proteome</keyword>
<keyword evidence="1 2" id="KW-0812">Transmembrane</keyword>
<gene>
    <name evidence="2" type="ordered locus">MTR_7g029245</name>
</gene>
<protein>
    <submittedName>
        <fullName evidence="2">Transmembrane protein, putative</fullName>
    </submittedName>
</protein>
<dbReference type="Proteomes" id="UP000002051">
    <property type="component" value="Unassembled WGS sequence"/>
</dbReference>
<reference evidence="2 4" key="1">
    <citation type="journal article" date="2011" name="Nature">
        <title>The Medicago genome provides insight into the evolution of rhizobial symbioses.</title>
        <authorList>
            <person name="Young N.D."/>
            <person name="Debelle F."/>
            <person name="Oldroyd G.E."/>
            <person name="Geurts R."/>
            <person name="Cannon S.B."/>
            <person name="Udvardi M.K."/>
            <person name="Benedito V.A."/>
            <person name="Mayer K.F."/>
            <person name="Gouzy J."/>
            <person name="Schoof H."/>
            <person name="Van de Peer Y."/>
            <person name="Proost S."/>
            <person name="Cook D.R."/>
            <person name="Meyers B.C."/>
            <person name="Spannagl M."/>
            <person name="Cheung F."/>
            <person name="De Mita S."/>
            <person name="Krishnakumar V."/>
            <person name="Gundlach H."/>
            <person name="Zhou S."/>
            <person name="Mudge J."/>
            <person name="Bharti A.K."/>
            <person name="Murray J.D."/>
            <person name="Naoumkina M.A."/>
            <person name="Rosen B."/>
            <person name="Silverstein K.A."/>
            <person name="Tang H."/>
            <person name="Rombauts S."/>
            <person name="Zhao P.X."/>
            <person name="Zhou P."/>
            <person name="Barbe V."/>
            <person name="Bardou P."/>
            <person name="Bechner M."/>
            <person name="Bellec A."/>
            <person name="Berger A."/>
            <person name="Berges H."/>
            <person name="Bidwell S."/>
            <person name="Bisseling T."/>
            <person name="Choisne N."/>
            <person name="Couloux A."/>
            <person name="Denny R."/>
            <person name="Deshpande S."/>
            <person name="Dai X."/>
            <person name="Doyle J.J."/>
            <person name="Dudez A.M."/>
            <person name="Farmer A.D."/>
            <person name="Fouteau S."/>
            <person name="Franken C."/>
            <person name="Gibelin C."/>
            <person name="Gish J."/>
            <person name="Goldstein S."/>
            <person name="Gonzalez A.J."/>
            <person name="Green P.J."/>
            <person name="Hallab A."/>
            <person name="Hartog M."/>
            <person name="Hua A."/>
            <person name="Humphray S.J."/>
            <person name="Jeong D.H."/>
            <person name="Jing Y."/>
            <person name="Jocker A."/>
            <person name="Kenton S.M."/>
            <person name="Kim D.J."/>
            <person name="Klee K."/>
            <person name="Lai H."/>
            <person name="Lang C."/>
            <person name="Lin S."/>
            <person name="Macmil S.L."/>
            <person name="Magdelenat G."/>
            <person name="Matthews L."/>
            <person name="McCorrison J."/>
            <person name="Monaghan E.L."/>
            <person name="Mun J.H."/>
            <person name="Najar F.Z."/>
            <person name="Nicholson C."/>
            <person name="Noirot C."/>
            <person name="O'Bleness M."/>
            <person name="Paule C.R."/>
            <person name="Poulain J."/>
            <person name="Prion F."/>
            <person name="Qin B."/>
            <person name="Qu C."/>
            <person name="Retzel E.F."/>
            <person name="Riddle C."/>
            <person name="Sallet E."/>
            <person name="Samain S."/>
            <person name="Samson N."/>
            <person name="Sanders I."/>
            <person name="Saurat O."/>
            <person name="Scarpelli C."/>
            <person name="Schiex T."/>
            <person name="Segurens B."/>
            <person name="Severin A.J."/>
            <person name="Sherrier D.J."/>
            <person name="Shi R."/>
            <person name="Sims S."/>
            <person name="Singer S.R."/>
            <person name="Sinharoy S."/>
            <person name="Sterck L."/>
            <person name="Viollet A."/>
            <person name="Wang B.B."/>
            <person name="Wang K."/>
            <person name="Wang M."/>
            <person name="Wang X."/>
            <person name="Warfsmann J."/>
            <person name="Weissenbach J."/>
            <person name="White D.D."/>
            <person name="White J.D."/>
            <person name="Wiley G.B."/>
            <person name="Wincker P."/>
            <person name="Xing Y."/>
            <person name="Yang L."/>
            <person name="Yao Z."/>
            <person name="Ying F."/>
            <person name="Zhai J."/>
            <person name="Zhou L."/>
            <person name="Zuber A."/>
            <person name="Denarie J."/>
            <person name="Dixon R.A."/>
            <person name="May G.D."/>
            <person name="Schwartz D.C."/>
            <person name="Rogers J."/>
            <person name="Quetier F."/>
            <person name="Town C.D."/>
            <person name="Roe B.A."/>
        </authorList>
    </citation>
    <scope>NUCLEOTIDE SEQUENCE [LARGE SCALE GENOMIC DNA]</scope>
    <source>
        <strain evidence="2">A17</strain>
        <strain evidence="3 4">cv. Jemalong A17</strain>
    </source>
</reference>
<name>A0A072TX03_MEDTR</name>
<reference evidence="2 4" key="2">
    <citation type="journal article" date="2014" name="BMC Genomics">
        <title>An improved genome release (version Mt4.0) for the model legume Medicago truncatula.</title>
        <authorList>
            <person name="Tang H."/>
            <person name="Krishnakumar V."/>
            <person name="Bidwell S."/>
            <person name="Rosen B."/>
            <person name="Chan A."/>
            <person name="Zhou S."/>
            <person name="Gentzbittel L."/>
            <person name="Childs K.L."/>
            <person name="Yandell M."/>
            <person name="Gundlach H."/>
            <person name="Mayer K.F."/>
            <person name="Schwartz D.C."/>
            <person name="Town C.D."/>
        </authorList>
    </citation>
    <scope>GENOME REANNOTATION</scope>
    <source>
        <strain evidence="2">A17</strain>
        <strain evidence="3 4">cv. Jemalong A17</strain>
    </source>
</reference>
<sequence length="102" mass="11768">MWEKHFVSIVTLHVYIPIIGMILTNTSLEYILTVREVSSINDERKVLEFGDGGLFGIESCLIDNSGEFSVKMAYVLFDMLLVRQNSRGEVEYGIGRWKWKSF</sequence>